<reference evidence="3" key="1">
    <citation type="submission" date="2017-08" db="EMBL/GenBank/DDBJ databases">
        <authorList>
            <person name="Varghese N."/>
            <person name="Submissions S."/>
        </authorList>
    </citation>
    <scope>NUCLEOTIDE SEQUENCE [LARGE SCALE GENOMIC DNA]</scope>
    <source>
        <strain evidence="3">JC22</strain>
    </source>
</reference>
<sequence>MTDRQLLETLVQGIEKLNYEMSQFKAELSQVKTEMSQVNAQLDENTQITKAILHRQDETDAKLDQLAMDVHNLHAEVASTKEESAIHTQRIDQLSELVPRIEALELDVKVIKKAIR</sequence>
<dbReference type="Gene3D" id="1.20.5.190">
    <property type="match status" value="1"/>
</dbReference>
<keyword evidence="3" id="KW-1185">Reference proteome</keyword>
<dbReference type="EMBL" id="OBMQ01000001">
    <property type="protein sequence ID" value="SOB93768.1"/>
    <property type="molecule type" value="Genomic_DNA"/>
</dbReference>
<organism evidence="2 3">
    <name type="scientific">Ureibacillus xyleni</name>
    <dbReference type="NCBI Taxonomy" id="614648"/>
    <lineage>
        <taxon>Bacteria</taxon>
        <taxon>Bacillati</taxon>
        <taxon>Bacillota</taxon>
        <taxon>Bacilli</taxon>
        <taxon>Bacillales</taxon>
        <taxon>Caryophanaceae</taxon>
        <taxon>Ureibacillus</taxon>
    </lineage>
</organism>
<keyword evidence="1" id="KW-0175">Coiled coil</keyword>
<dbReference type="Proteomes" id="UP000219636">
    <property type="component" value="Unassembled WGS sequence"/>
</dbReference>
<accession>A0A285RJ86</accession>
<evidence type="ECO:0000313" key="3">
    <source>
        <dbReference type="Proteomes" id="UP000219636"/>
    </source>
</evidence>
<evidence type="ECO:0000313" key="2">
    <source>
        <dbReference type="EMBL" id="SOB93768.1"/>
    </source>
</evidence>
<gene>
    <name evidence="2" type="ORF">SAMN05880501_101696</name>
</gene>
<dbReference type="AlphaFoldDB" id="A0A285RJ86"/>
<dbReference type="RefSeq" id="WP_097072237.1">
    <property type="nucleotide sequence ID" value="NZ_OBMQ01000001.1"/>
</dbReference>
<feature type="coiled-coil region" evidence="1">
    <location>
        <begin position="14"/>
        <end position="83"/>
    </location>
</feature>
<dbReference type="OrthoDB" id="2679415at2"/>
<proteinExistence type="predicted"/>
<protein>
    <submittedName>
        <fullName evidence="2">Uncharacterized protein</fullName>
    </submittedName>
</protein>
<evidence type="ECO:0000256" key="1">
    <source>
        <dbReference type="SAM" id="Coils"/>
    </source>
</evidence>
<name>A0A285RJ86_9BACL</name>